<dbReference type="GO" id="GO:0008276">
    <property type="term" value="F:protein methyltransferase activity"/>
    <property type="evidence" value="ECO:0007669"/>
    <property type="project" value="InterPro"/>
</dbReference>
<evidence type="ECO:0000256" key="1">
    <source>
        <dbReference type="ARBA" id="ARBA00004953"/>
    </source>
</evidence>
<dbReference type="AlphaFoldDB" id="A0A645DNZ7"/>
<keyword evidence="5" id="KW-0949">S-adenosyl-L-methionine</keyword>
<evidence type="ECO:0000313" key="7">
    <source>
        <dbReference type="EMBL" id="MPM90965.1"/>
    </source>
</evidence>
<accession>A0A645DNZ7</accession>
<dbReference type="EC" id="2.1.1.196" evidence="7"/>
<name>A0A645DNZ7_9ZZZZ</name>
<dbReference type="PANTHER" id="PTHR43182">
    <property type="entry name" value="COBALT-PRECORRIN-6B C(15)-METHYLTRANSFERASE (DECARBOXYLATING)"/>
    <property type="match status" value="1"/>
</dbReference>
<evidence type="ECO:0000259" key="6">
    <source>
        <dbReference type="Pfam" id="PF01728"/>
    </source>
</evidence>
<dbReference type="Pfam" id="PF01728">
    <property type="entry name" value="FtsJ"/>
    <property type="match status" value="1"/>
</dbReference>
<dbReference type="CDD" id="cd02440">
    <property type="entry name" value="AdoMet_MTases"/>
    <property type="match status" value="1"/>
</dbReference>
<evidence type="ECO:0000256" key="4">
    <source>
        <dbReference type="ARBA" id="ARBA00022679"/>
    </source>
</evidence>
<dbReference type="InterPro" id="IPR050714">
    <property type="entry name" value="Cobalamin_biosynth_MTase"/>
</dbReference>
<evidence type="ECO:0000256" key="2">
    <source>
        <dbReference type="ARBA" id="ARBA00022573"/>
    </source>
</evidence>
<dbReference type="GO" id="GO:0009236">
    <property type="term" value="P:cobalamin biosynthetic process"/>
    <property type="evidence" value="ECO:0007669"/>
    <property type="project" value="UniProtKB-KW"/>
</dbReference>
<dbReference type="SUPFAM" id="SSF53335">
    <property type="entry name" value="S-adenosyl-L-methionine-dependent methyltransferases"/>
    <property type="match status" value="1"/>
</dbReference>
<reference evidence="7" key="1">
    <citation type="submission" date="2019-08" db="EMBL/GenBank/DDBJ databases">
        <authorList>
            <person name="Kucharzyk K."/>
            <person name="Murdoch R.W."/>
            <person name="Higgins S."/>
            <person name="Loffler F."/>
        </authorList>
    </citation>
    <scope>NUCLEOTIDE SEQUENCE</scope>
</reference>
<comment type="pathway">
    <text evidence="1">Cofactor biosynthesis; adenosylcobalamin biosynthesis.</text>
</comment>
<keyword evidence="4 7" id="KW-0808">Transferase</keyword>
<proteinExistence type="predicted"/>
<keyword evidence="2" id="KW-0169">Cobalamin biosynthesis</keyword>
<dbReference type="PANTHER" id="PTHR43182:SF1">
    <property type="entry name" value="COBALT-PRECORRIN-7 C(5)-METHYLTRANSFERASE"/>
    <property type="match status" value="1"/>
</dbReference>
<dbReference type="InterPro" id="IPR002877">
    <property type="entry name" value="RNA_MeTrfase_FtsJ_dom"/>
</dbReference>
<feature type="domain" description="Ribosomal RNA methyltransferase FtsJ" evidence="6">
    <location>
        <begin position="25"/>
        <end position="78"/>
    </location>
</feature>
<gene>
    <name evidence="7" type="primary">cbiT_5</name>
    <name evidence="7" type="ORF">SDC9_138088</name>
</gene>
<protein>
    <submittedName>
        <fullName evidence="7">Cobalt-precorrin-6B C(15)-methyltransferase (Decarboxylating)</fullName>
        <ecNumber evidence="7">2.1.1.196</ecNumber>
    </submittedName>
</protein>
<dbReference type="NCBIfam" id="TIGR02469">
    <property type="entry name" value="CbiT"/>
    <property type="match status" value="1"/>
</dbReference>
<sequence>MRFIHDTEFIRNNDTPMTKEAVRNQIVSRFNVNENSVIFDIGSGTGSVSLMLARLVPNGKVYAFDTNKMSMEVLEENKRKFSTDHVIGILGTVPHSIEENNLPSPDAVFIGGSNGDLKNIIALFEGKNVPLVLTAITTETFSEVMRLIEVGIIKSGEISQLFLTDSVKLGRYHIMKPQNPVWIISGIL</sequence>
<keyword evidence="3 7" id="KW-0489">Methyltransferase</keyword>
<comment type="caution">
    <text evidence="7">The sequence shown here is derived from an EMBL/GenBank/DDBJ whole genome shotgun (WGS) entry which is preliminary data.</text>
</comment>
<evidence type="ECO:0000256" key="5">
    <source>
        <dbReference type="ARBA" id="ARBA00022691"/>
    </source>
</evidence>
<dbReference type="InterPro" id="IPR029063">
    <property type="entry name" value="SAM-dependent_MTases_sf"/>
</dbReference>
<organism evidence="7">
    <name type="scientific">bioreactor metagenome</name>
    <dbReference type="NCBI Taxonomy" id="1076179"/>
    <lineage>
        <taxon>unclassified sequences</taxon>
        <taxon>metagenomes</taxon>
        <taxon>ecological metagenomes</taxon>
    </lineage>
</organism>
<dbReference type="EMBL" id="VSSQ01038090">
    <property type="protein sequence ID" value="MPM90965.1"/>
    <property type="molecule type" value="Genomic_DNA"/>
</dbReference>
<evidence type="ECO:0000256" key="3">
    <source>
        <dbReference type="ARBA" id="ARBA00022603"/>
    </source>
</evidence>
<dbReference type="Gene3D" id="3.40.50.150">
    <property type="entry name" value="Vaccinia Virus protein VP39"/>
    <property type="match status" value="1"/>
</dbReference>
<dbReference type="InterPro" id="IPR014008">
    <property type="entry name" value="Cbl_synth_MTase_CbiT"/>
</dbReference>
<dbReference type="GO" id="GO:0032259">
    <property type="term" value="P:methylation"/>
    <property type="evidence" value="ECO:0007669"/>
    <property type="project" value="UniProtKB-KW"/>
</dbReference>